<sequence length="412" mass="47206">MDNMVSKEEERRLRQRAKAYEKTCEEYDQEIAALKARADYVAEFDYFLDLLARPLQPSQLREKVGRPLIGLFCIQAPWELFHAFGVHPVKLCSGSYTAQRLAAAYLPVLMCPMLKSYIGSTDFAGSAAGYDATIVPTTCDWVVKMPEIAKEKIGHLHYLELPHVKQNEKGQKRWLEEIYALKQFLEEKTGAKLKRQDLLHSMNAFMNVWKLFQELIDLKRSNIFPGIWFFCIANTFMLDDLGRWAKHLALAVKRFQAEVPRPNPYRVFLAGSPVIFPNLKLLQLIEQAGMTVCADDLCSSERILPGATVYDDPSEHGLLRALAERYHQGCICPTFADNDRRVNNILKTTGDCQTRGIVFHVLKGCHPYDIESFSIEEKVKNSGRKFLKIETDYVKEDSQNILTRLEAFKQTL</sequence>
<dbReference type="EMBL" id="FMJE01000004">
    <property type="protein sequence ID" value="SCM81551.1"/>
    <property type="molecule type" value="Genomic_DNA"/>
</dbReference>
<evidence type="ECO:0000256" key="2">
    <source>
        <dbReference type="ARBA" id="ARBA00005806"/>
    </source>
</evidence>
<evidence type="ECO:0000256" key="1">
    <source>
        <dbReference type="ARBA" id="ARBA00001966"/>
    </source>
</evidence>
<feature type="coiled-coil region" evidence="3">
    <location>
        <begin position="10"/>
        <end position="37"/>
    </location>
</feature>
<dbReference type="AlphaFoldDB" id="A0A212LVL4"/>
<evidence type="ECO:0000313" key="4">
    <source>
        <dbReference type="EMBL" id="SCM81551.1"/>
    </source>
</evidence>
<comment type="similarity">
    <text evidence="2">Belongs to the FldB/FldC dehydratase alpha/beta subunit family.</text>
</comment>
<protein>
    <submittedName>
        <fullName evidence="4">Benzoyl-CoA reductase/2-hydroxyglutaryl-CoA dehydratase subunit, BcrC/BadD/HgdB</fullName>
    </submittedName>
</protein>
<reference evidence="4" key="1">
    <citation type="submission" date="2016-08" db="EMBL/GenBank/DDBJ databases">
        <authorList>
            <person name="Seilhamer J.J."/>
        </authorList>
    </citation>
    <scope>NUCLEOTIDE SEQUENCE</scope>
    <source>
        <strain evidence="4">86</strain>
    </source>
</reference>
<dbReference type="PANTHER" id="PTHR30548">
    <property type="entry name" value="2-HYDROXYGLUTARYL-COA DEHYDRATASE, D-COMPONENT-RELATED"/>
    <property type="match status" value="1"/>
</dbReference>
<gene>
    <name evidence="4" type="ORF">KL86SPO_40035</name>
</gene>
<dbReference type="Gene3D" id="3.40.50.11900">
    <property type="match status" value="1"/>
</dbReference>
<dbReference type="InterPro" id="IPR010327">
    <property type="entry name" value="FldB/FldC_alpha/beta"/>
</dbReference>
<organism evidence="4">
    <name type="scientific">uncultured Sporomusa sp</name>
    <dbReference type="NCBI Taxonomy" id="307249"/>
    <lineage>
        <taxon>Bacteria</taxon>
        <taxon>Bacillati</taxon>
        <taxon>Bacillota</taxon>
        <taxon>Negativicutes</taxon>
        <taxon>Selenomonadales</taxon>
        <taxon>Sporomusaceae</taxon>
        <taxon>Sporomusa</taxon>
        <taxon>environmental samples</taxon>
    </lineage>
</organism>
<keyword evidence="3" id="KW-0175">Coiled coil</keyword>
<evidence type="ECO:0000256" key="3">
    <source>
        <dbReference type="SAM" id="Coils"/>
    </source>
</evidence>
<dbReference type="GO" id="GO:0016836">
    <property type="term" value="F:hydro-lyase activity"/>
    <property type="evidence" value="ECO:0007669"/>
    <property type="project" value="UniProtKB-ARBA"/>
</dbReference>
<dbReference type="Gene3D" id="3.40.50.11890">
    <property type="match status" value="1"/>
</dbReference>
<dbReference type="RefSeq" id="WP_075753273.1">
    <property type="nucleotide sequence ID" value="NZ_LT608335.1"/>
</dbReference>
<accession>A0A212LVL4</accession>
<proteinExistence type="inferred from homology"/>
<dbReference type="Pfam" id="PF06050">
    <property type="entry name" value="HGD-D"/>
    <property type="match status" value="1"/>
</dbReference>
<dbReference type="PANTHER" id="PTHR30548:SF2">
    <property type="entry name" value="2-HYDROXYACYL-COA DEHYDRATASE,D-COMPONENT"/>
    <property type="match status" value="1"/>
</dbReference>
<comment type="cofactor">
    <cofactor evidence="1">
        <name>[4Fe-4S] cluster</name>
        <dbReference type="ChEBI" id="CHEBI:49883"/>
    </cofactor>
</comment>
<name>A0A212LVL4_9FIRM</name>